<evidence type="ECO:0000313" key="2">
    <source>
        <dbReference type="EMBL" id="MFC4602047.1"/>
    </source>
</evidence>
<dbReference type="Proteomes" id="UP001596028">
    <property type="component" value="Unassembled WGS sequence"/>
</dbReference>
<sequence length="70" mass="7882">MEEAALFAVWIVGLTVLVGGAMAAITRFVTRDTSAYDEHTTWAHLARRENRQPEEPSGDLQEERPAQLDR</sequence>
<reference evidence="3" key="1">
    <citation type="journal article" date="2019" name="Int. J. Syst. Evol. Microbiol.">
        <title>The Global Catalogue of Microorganisms (GCM) 10K type strain sequencing project: providing services to taxonomists for standard genome sequencing and annotation.</title>
        <authorList>
            <consortium name="The Broad Institute Genomics Platform"/>
            <consortium name="The Broad Institute Genome Sequencing Center for Infectious Disease"/>
            <person name="Wu L."/>
            <person name="Ma J."/>
        </authorList>
    </citation>
    <scope>NUCLEOTIDE SEQUENCE [LARGE SCALE GENOMIC DNA]</scope>
    <source>
        <strain evidence="3">CCUG 49571</strain>
    </source>
</reference>
<dbReference type="RefSeq" id="WP_378103003.1">
    <property type="nucleotide sequence ID" value="NZ_JBHSEP010000041.1"/>
</dbReference>
<evidence type="ECO:0008006" key="4">
    <source>
        <dbReference type="Google" id="ProtNLM"/>
    </source>
</evidence>
<keyword evidence="3" id="KW-1185">Reference proteome</keyword>
<proteinExistence type="predicted"/>
<dbReference type="EMBL" id="JBHSEP010000041">
    <property type="protein sequence ID" value="MFC4602047.1"/>
    <property type="molecule type" value="Genomic_DNA"/>
</dbReference>
<accession>A0ABV9FNG2</accession>
<evidence type="ECO:0000313" key="3">
    <source>
        <dbReference type="Proteomes" id="UP001596028"/>
    </source>
</evidence>
<name>A0ABV9FNG2_9BACL</name>
<protein>
    <recommendedName>
        <fullName evidence="4">YtzI protein</fullName>
    </recommendedName>
</protein>
<gene>
    <name evidence="2" type="ORF">ACFO3S_27780</name>
</gene>
<feature type="compositionally biased region" description="Basic and acidic residues" evidence="1">
    <location>
        <begin position="44"/>
        <end position="54"/>
    </location>
</feature>
<organism evidence="2 3">
    <name type="scientific">Cohnella hongkongensis</name>
    <dbReference type="NCBI Taxonomy" id="178337"/>
    <lineage>
        <taxon>Bacteria</taxon>
        <taxon>Bacillati</taxon>
        <taxon>Bacillota</taxon>
        <taxon>Bacilli</taxon>
        <taxon>Bacillales</taxon>
        <taxon>Paenibacillaceae</taxon>
        <taxon>Cohnella</taxon>
    </lineage>
</organism>
<feature type="region of interest" description="Disordered" evidence="1">
    <location>
        <begin position="44"/>
        <end position="70"/>
    </location>
</feature>
<evidence type="ECO:0000256" key="1">
    <source>
        <dbReference type="SAM" id="MobiDB-lite"/>
    </source>
</evidence>
<feature type="compositionally biased region" description="Basic and acidic residues" evidence="1">
    <location>
        <begin position="61"/>
        <end position="70"/>
    </location>
</feature>
<comment type="caution">
    <text evidence="2">The sequence shown here is derived from an EMBL/GenBank/DDBJ whole genome shotgun (WGS) entry which is preliminary data.</text>
</comment>